<evidence type="ECO:0000313" key="2">
    <source>
        <dbReference type="Proteomes" id="UP000785679"/>
    </source>
</evidence>
<protein>
    <submittedName>
        <fullName evidence="1">Uncharacterized protein</fullName>
    </submittedName>
</protein>
<gene>
    <name evidence="1" type="ORF">FGO68_gene8246</name>
</gene>
<keyword evidence="2" id="KW-1185">Reference proteome</keyword>
<name>A0A8J8SWZ9_HALGN</name>
<comment type="caution">
    <text evidence="1">The sequence shown here is derived from an EMBL/GenBank/DDBJ whole genome shotgun (WGS) entry which is preliminary data.</text>
</comment>
<dbReference type="OrthoDB" id="312683at2759"/>
<evidence type="ECO:0000313" key="1">
    <source>
        <dbReference type="EMBL" id="TNV73760.1"/>
    </source>
</evidence>
<organism evidence="1 2">
    <name type="scientific">Halteria grandinella</name>
    <dbReference type="NCBI Taxonomy" id="5974"/>
    <lineage>
        <taxon>Eukaryota</taxon>
        <taxon>Sar</taxon>
        <taxon>Alveolata</taxon>
        <taxon>Ciliophora</taxon>
        <taxon>Intramacronucleata</taxon>
        <taxon>Spirotrichea</taxon>
        <taxon>Stichotrichia</taxon>
        <taxon>Sporadotrichida</taxon>
        <taxon>Halteriidae</taxon>
        <taxon>Halteria</taxon>
    </lineage>
</organism>
<dbReference type="Proteomes" id="UP000785679">
    <property type="component" value="Unassembled WGS sequence"/>
</dbReference>
<sequence>MKYAQIYGALPQFTAGQLLDKQARMQPYIDDKSQIIFHQFRKANYSHCAWEVFMLALIEPDSIRLQQAEIIMLILSQPSFKLYGLSKVVETMIKLYQAYFEEYRYPQFRTSLDYLFFEYFVPRLNEVLSKGFSAEIIAFRPYIEKVILPKLTQTTSQTRSAYAGSSKSIDIDRSTYETLLQLQIILKTCAVSHQAQAVNTFKMMKTIFETILQNSSANPLAANLVSLDKLVIQLKAGEKVVKLQQQKDRVKAQGGVVQDMIETHALSQYAVDTFLNESLYLVLRDQFFEPQYPSALSIASFRIQSHAIRLDLYGGISEEIVKNKEIMKPFKNSQSTTNQYMLGTSDMKELLIPYSLGEEKLLRITSCLDVGLFRKLFSSFEISRIAAQIQKMLPENVKAKYITSICGHSILNKFARMKVQISQWEVTYDVVIEGAQIFEATIPFLATVILKYALFLQKDSKSLLLGLFAPEISGEDTPVLSFYKTETDQDIQQMNAKLYDVLKNRLRVFVKILLPVELSFIEAKIHFNLHYKMPQSQIVSSDILAYGQYLALYPINTLNDVAKIFFLIEEHEHWNAILKSHALFSPSEHLLEAAKSSFQRFNLMDSVKSTLLYQNLQDGALSGPQSQLHHFLRILYCSNEVINCTLGDIQLMIDLGLELCRYEQSQIQIRRASQHNLGVVFQKVYNSVQDGLSDSHLVAFEAYQVRLLNLIEDMKLLFRPLLAPQAPSELVVKLIQTLVRQLRELDLGLRTISNCQVLYIAEYLRSAYNIKLFEF</sequence>
<reference evidence="1" key="1">
    <citation type="submission" date="2019-06" db="EMBL/GenBank/DDBJ databases">
        <authorList>
            <person name="Zheng W."/>
        </authorList>
    </citation>
    <scope>NUCLEOTIDE SEQUENCE</scope>
    <source>
        <strain evidence="1">QDHG01</strain>
    </source>
</reference>
<dbReference type="AlphaFoldDB" id="A0A8J8SWZ9"/>
<proteinExistence type="predicted"/>
<dbReference type="EMBL" id="RRYP01018147">
    <property type="protein sequence ID" value="TNV73760.1"/>
    <property type="molecule type" value="Genomic_DNA"/>
</dbReference>
<accession>A0A8J8SWZ9</accession>